<dbReference type="Proteomes" id="UP000887580">
    <property type="component" value="Unplaced"/>
</dbReference>
<sequence>MQLKKPTSNTPKNKFRYHPMAYTCSRRESYPSISEEECMELERLTAIADIYVPVEPVKQQRTSIHWRILAPTRTSTTEIDTDTTTNDVLSMMSQMNISNNKETPKNP</sequence>
<organism evidence="1 2">
    <name type="scientific">Panagrolaimus sp. PS1159</name>
    <dbReference type="NCBI Taxonomy" id="55785"/>
    <lineage>
        <taxon>Eukaryota</taxon>
        <taxon>Metazoa</taxon>
        <taxon>Ecdysozoa</taxon>
        <taxon>Nematoda</taxon>
        <taxon>Chromadorea</taxon>
        <taxon>Rhabditida</taxon>
        <taxon>Tylenchina</taxon>
        <taxon>Panagrolaimomorpha</taxon>
        <taxon>Panagrolaimoidea</taxon>
        <taxon>Panagrolaimidae</taxon>
        <taxon>Panagrolaimus</taxon>
    </lineage>
</organism>
<reference evidence="2" key="1">
    <citation type="submission" date="2022-11" db="UniProtKB">
        <authorList>
            <consortium name="WormBaseParasite"/>
        </authorList>
    </citation>
    <scope>IDENTIFICATION</scope>
</reference>
<dbReference type="WBParaSite" id="PS1159_v2.g24314.t1">
    <property type="protein sequence ID" value="PS1159_v2.g24314.t1"/>
    <property type="gene ID" value="PS1159_v2.g24314"/>
</dbReference>
<proteinExistence type="predicted"/>
<accession>A0AC35G5P0</accession>
<name>A0AC35G5P0_9BILA</name>
<evidence type="ECO:0000313" key="1">
    <source>
        <dbReference type="Proteomes" id="UP000887580"/>
    </source>
</evidence>
<evidence type="ECO:0000313" key="2">
    <source>
        <dbReference type="WBParaSite" id="PS1159_v2.g24314.t1"/>
    </source>
</evidence>
<protein>
    <submittedName>
        <fullName evidence="2">Uncharacterized protein</fullName>
    </submittedName>
</protein>